<feature type="region of interest" description="Disordered" evidence="7">
    <location>
        <begin position="200"/>
        <end position="226"/>
    </location>
</feature>
<dbReference type="PANTHER" id="PTHR31221:SF198">
    <property type="entry name" value="WRKY DOMAIN-CONTAINING PROTEIN-RELATED"/>
    <property type="match status" value="1"/>
</dbReference>
<keyword evidence="5" id="KW-0804">Transcription</keyword>
<dbReference type="FunFam" id="2.20.25.80:FF:000001">
    <property type="entry name" value="WRKY transcription factor 33"/>
    <property type="match status" value="1"/>
</dbReference>
<dbReference type="InterPro" id="IPR044810">
    <property type="entry name" value="WRKY_plant"/>
</dbReference>
<gene>
    <name evidence="9" type="ORF">LVIROSA_LOCUS32208</name>
</gene>
<keyword evidence="10" id="KW-1185">Reference proteome</keyword>
<dbReference type="PROSITE" id="PS50811">
    <property type="entry name" value="WRKY"/>
    <property type="match status" value="2"/>
</dbReference>
<evidence type="ECO:0000256" key="7">
    <source>
        <dbReference type="SAM" id="MobiDB-lite"/>
    </source>
</evidence>
<evidence type="ECO:0000256" key="6">
    <source>
        <dbReference type="ARBA" id="ARBA00023242"/>
    </source>
</evidence>
<dbReference type="EMBL" id="CAKMRJ010005523">
    <property type="protein sequence ID" value="CAH1446519.1"/>
    <property type="molecule type" value="Genomic_DNA"/>
</dbReference>
<organism evidence="9 10">
    <name type="scientific">Lactuca virosa</name>
    <dbReference type="NCBI Taxonomy" id="75947"/>
    <lineage>
        <taxon>Eukaryota</taxon>
        <taxon>Viridiplantae</taxon>
        <taxon>Streptophyta</taxon>
        <taxon>Embryophyta</taxon>
        <taxon>Tracheophyta</taxon>
        <taxon>Spermatophyta</taxon>
        <taxon>Magnoliopsida</taxon>
        <taxon>eudicotyledons</taxon>
        <taxon>Gunneridae</taxon>
        <taxon>Pentapetalae</taxon>
        <taxon>asterids</taxon>
        <taxon>campanulids</taxon>
        <taxon>Asterales</taxon>
        <taxon>Asteraceae</taxon>
        <taxon>Cichorioideae</taxon>
        <taxon>Cichorieae</taxon>
        <taxon>Lactucinae</taxon>
        <taxon>Lactuca</taxon>
    </lineage>
</organism>
<evidence type="ECO:0000313" key="10">
    <source>
        <dbReference type="Proteomes" id="UP001157418"/>
    </source>
</evidence>
<feature type="domain" description="WRKY" evidence="8">
    <location>
        <begin position="236"/>
        <end position="300"/>
    </location>
</feature>
<feature type="compositionally biased region" description="Polar residues" evidence="7">
    <location>
        <begin position="297"/>
        <end position="312"/>
    </location>
</feature>
<dbReference type="InterPro" id="IPR003657">
    <property type="entry name" value="WRKY_dom"/>
</dbReference>
<dbReference type="SUPFAM" id="SSF118290">
    <property type="entry name" value="WRKY DNA-binding domain"/>
    <property type="match status" value="2"/>
</dbReference>
<dbReference type="GO" id="GO:0003700">
    <property type="term" value="F:DNA-binding transcription factor activity"/>
    <property type="evidence" value="ECO:0007669"/>
    <property type="project" value="InterPro"/>
</dbReference>
<evidence type="ECO:0000256" key="2">
    <source>
        <dbReference type="ARBA" id="ARBA00022737"/>
    </source>
</evidence>
<comment type="caution">
    <text evidence="9">The sequence shown here is derived from an EMBL/GenBank/DDBJ whole genome shotgun (WGS) entry which is preliminary data.</text>
</comment>
<dbReference type="FunFam" id="2.20.25.80:FF:000006">
    <property type="entry name" value="WRKY transcription factor"/>
    <property type="match status" value="1"/>
</dbReference>
<keyword evidence="3" id="KW-0805">Transcription regulation</keyword>
<feature type="compositionally biased region" description="Basic and acidic residues" evidence="7">
    <location>
        <begin position="318"/>
        <end position="338"/>
    </location>
</feature>
<name>A0AAU9P8P1_9ASTR</name>
<keyword evidence="2" id="KW-0677">Repeat</keyword>
<evidence type="ECO:0000256" key="4">
    <source>
        <dbReference type="ARBA" id="ARBA00023125"/>
    </source>
</evidence>
<evidence type="ECO:0000256" key="3">
    <source>
        <dbReference type="ARBA" id="ARBA00023015"/>
    </source>
</evidence>
<dbReference type="AlphaFoldDB" id="A0AAU9P8P1"/>
<protein>
    <recommendedName>
        <fullName evidence="8">WRKY domain-containing protein</fullName>
    </recommendedName>
</protein>
<sequence length="665" mass="74588">MSEKEENGGDCGEDDDEWRDLIATPNRLISDDFFVLKSEKLDDREEDIGKGNDGSSSEDRDRFRGRRVSIAERRAAMRGNSDTNASSIRVSVSSSRVTAWPPILTIPCGISPTSLLDSPVLLPNSQASPTTGSFQYPPPLNQEEILGMKSELDDMNCDTSSFLYQPDGGSLSWPSFSQVQNQPPLVCEHPGALMEETVTKGSSDGFKVPKSTIGGVKQDDDSKRHMDGYQKETSFSNMRNSEDGYNWRKYGQKQVKGSEYPRSYYKCTHPNCQVKKKVERSHDGHITEIIYKGTHNHQIQGHRSNINGSPDANGSYVKIEERDNISIRPDWNTDRMDRSSSTSVVTDNPDLISGKSVGIIEANPNYDYKEEDGTNIGTHSPGDGDDADDDKSELKRRKKGNYLLETSLVTRAMREPRVVVQIESEIDILDDGYRWRKYGQKVVKGNPNPRSYYKCTSTGCPVRKHVERASDDLKSVLTTYEGKHNHEVPAARNSSHATMDVGPTSNAPPIPLSRIPTIPNSEPQVQDLPLRFDRKISNGYIPSNFVSNFDTKPTKFEPSSMYQEYIPYQNPITFNSVLPDFPISLPMSMPPSGNMAHNFGYNNNGKRGRESFIGGQMQHLRDNNGRFIRPKLEQDDGFYDTFMCAPDHVNDAASRYCRVIPNFPS</sequence>
<evidence type="ECO:0000256" key="5">
    <source>
        <dbReference type="ARBA" id="ARBA00023163"/>
    </source>
</evidence>
<evidence type="ECO:0000313" key="9">
    <source>
        <dbReference type="EMBL" id="CAH1446519.1"/>
    </source>
</evidence>
<proteinExistence type="predicted"/>
<keyword evidence="6" id="KW-0539">Nucleus</keyword>
<reference evidence="9 10" key="1">
    <citation type="submission" date="2022-01" db="EMBL/GenBank/DDBJ databases">
        <authorList>
            <person name="Xiong W."/>
            <person name="Schranz E."/>
        </authorList>
    </citation>
    <scope>NUCLEOTIDE SEQUENCE [LARGE SCALE GENOMIC DNA]</scope>
</reference>
<dbReference type="SMART" id="SM00774">
    <property type="entry name" value="WRKY"/>
    <property type="match status" value="2"/>
</dbReference>
<feature type="compositionally biased region" description="Basic and acidic residues" evidence="7">
    <location>
        <begin position="40"/>
        <end position="50"/>
    </location>
</feature>
<dbReference type="Gene3D" id="2.20.25.80">
    <property type="entry name" value="WRKY domain"/>
    <property type="match status" value="2"/>
</dbReference>
<feature type="region of interest" description="Disordered" evidence="7">
    <location>
        <begin position="505"/>
        <end position="524"/>
    </location>
</feature>
<feature type="region of interest" description="Disordered" evidence="7">
    <location>
        <begin position="40"/>
        <end position="67"/>
    </location>
</feature>
<keyword evidence="4" id="KW-0238">DNA-binding</keyword>
<feature type="region of interest" description="Disordered" evidence="7">
    <location>
        <begin position="297"/>
        <end position="394"/>
    </location>
</feature>
<dbReference type="PANTHER" id="PTHR31221">
    <property type="entry name" value="WRKY TRANSCRIPTION FACTOR PROTEIN 1-RELATED"/>
    <property type="match status" value="1"/>
</dbReference>
<evidence type="ECO:0000256" key="1">
    <source>
        <dbReference type="ARBA" id="ARBA00004123"/>
    </source>
</evidence>
<dbReference type="GO" id="GO:0043565">
    <property type="term" value="F:sequence-specific DNA binding"/>
    <property type="evidence" value="ECO:0007669"/>
    <property type="project" value="InterPro"/>
</dbReference>
<accession>A0AAU9P8P1</accession>
<dbReference type="Proteomes" id="UP001157418">
    <property type="component" value="Unassembled WGS sequence"/>
</dbReference>
<dbReference type="GO" id="GO:0005634">
    <property type="term" value="C:nucleus"/>
    <property type="evidence" value="ECO:0007669"/>
    <property type="project" value="UniProtKB-SubCell"/>
</dbReference>
<dbReference type="InterPro" id="IPR036576">
    <property type="entry name" value="WRKY_dom_sf"/>
</dbReference>
<evidence type="ECO:0000259" key="8">
    <source>
        <dbReference type="PROSITE" id="PS50811"/>
    </source>
</evidence>
<dbReference type="Pfam" id="PF03106">
    <property type="entry name" value="WRKY"/>
    <property type="match status" value="2"/>
</dbReference>
<feature type="compositionally biased region" description="Basic and acidic residues" evidence="7">
    <location>
        <begin position="217"/>
        <end position="226"/>
    </location>
</feature>
<feature type="domain" description="WRKY" evidence="8">
    <location>
        <begin position="424"/>
        <end position="489"/>
    </location>
</feature>
<comment type="subcellular location">
    <subcellularLocation>
        <location evidence="1">Nucleus</location>
    </subcellularLocation>
</comment>